<reference evidence="2 3" key="1">
    <citation type="submission" date="2016-11" db="EMBL/GenBank/DDBJ databases">
        <authorList>
            <person name="Jaros S."/>
            <person name="Januszkiewicz K."/>
            <person name="Wedrychowicz H."/>
        </authorList>
    </citation>
    <scope>NUCLEOTIDE SEQUENCE [LARGE SCALE GENOMIC DNA]</scope>
    <source>
        <strain evidence="2 3">DSM 10068</strain>
    </source>
</reference>
<keyword evidence="1" id="KW-1133">Transmembrane helix</keyword>
<organism evidence="2 3">
    <name type="scientific">Sporobacter termitidis DSM 10068</name>
    <dbReference type="NCBI Taxonomy" id="1123282"/>
    <lineage>
        <taxon>Bacteria</taxon>
        <taxon>Bacillati</taxon>
        <taxon>Bacillota</taxon>
        <taxon>Clostridia</taxon>
        <taxon>Eubacteriales</taxon>
        <taxon>Oscillospiraceae</taxon>
        <taxon>Sporobacter</taxon>
    </lineage>
</organism>
<evidence type="ECO:0000256" key="1">
    <source>
        <dbReference type="SAM" id="Phobius"/>
    </source>
</evidence>
<keyword evidence="1" id="KW-0812">Transmembrane</keyword>
<dbReference type="RefSeq" id="WP_073080406.1">
    <property type="nucleotide sequence ID" value="NZ_FQXV01000011.1"/>
</dbReference>
<dbReference type="STRING" id="1123282.SAMN02745823_02897"/>
<keyword evidence="3" id="KW-1185">Reference proteome</keyword>
<feature type="transmembrane region" description="Helical" evidence="1">
    <location>
        <begin position="75"/>
        <end position="95"/>
    </location>
</feature>
<accession>A0A1M5YW07</accession>
<keyword evidence="1" id="KW-0472">Membrane</keyword>
<evidence type="ECO:0000313" key="3">
    <source>
        <dbReference type="Proteomes" id="UP000183995"/>
    </source>
</evidence>
<sequence length="238" mass="25901">MNKHSYLNELKNQLKARNVEDIDELLAEYDEHFTRKMADGYTEEEIAAKLGKPAEIALQFASVGTKAEGKGAGKLVVGIGLAFADIFVASFFIVLSAWVLVLGAAAVASALCGVCLLLGPLLPQGIVFIPPMPYFGAVFLAVALIAFGVLLAVAAVYSWALAVQLCRAYRRWHKNMLSGGKYPPLAKHPMLKDVPRRRLRSAALIALVAFGVSFVIGYIVLSIGAGALEFWHVWHWFQ</sequence>
<gene>
    <name evidence="2" type="ORF">SAMN02745823_02897</name>
</gene>
<dbReference type="EMBL" id="FQXV01000011">
    <property type="protein sequence ID" value="SHI16165.1"/>
    <property type="molecule type" value="Genomic_DNA"/>
</dbReference>
<dbReference type="Proteomes" id="UP000183995">
    <property type="component" value="Unassembled WGS sequence"/>
</dbReference>
<dbReference type="Pfam" id="PF22564">
    <property type="entry name" value="HAAS"/>
    <property type="match status" value="1"/>
</dbReference>
<dbReference type="AlphaFoldDB" id="A0A1M5YW07"/>
<feature type="transmembrane region" description="Helical" evidence="1">
    <location>
        <begin position="202"/>
        <end position="228"/>
    </location>
</feature>
<proteinExistence type="predicted"/>
<evidence type="ECO:0000313" key="2">
    <source>
        <dbReference type="EMBL" id="SHI16165.1"/>
    </source>
</evidence>
<feature type="transmembrane region" description="Helical" evidence="1">
    <location>
        <begin position="100"/>
        <end position="122"/>
    </location>
</feature>
<name>A0A1M5YW07_9FIRM</name>
<protein>
    <submittedName>
        <fullName evidence="2">Uncharacterized membrane protein</fullName>
    </submittedName>
</protein>
<dbReference type="OrthoDB" id="9804829at2"/>
<feature type="transmembrane region" description="Helical" evidence="1">
    <location>
        <begin position="134"/>
        <end position="162"/>
    </location>
</feature>